<accession>A0A7R9L4Z2</accession>
<protein>
    <submittedName>
        <fullName evidence="14">Uncharacterized protein</fullName>
    </submittedName>
</protein>
<evidence type="ECO:0000259" key="11">
    <source>
        <dbReference type="PROSITE" id="PS50031"/>
    </source>
</evidence>
<evidence type="ECO:0000259" key="13">
    <source>
        <dbReference type="PROSITE" id="PS51718"/>
    </source>
</evidence>
<dbReference type="SMART" id="SM00027">
    <property type="entry name" value="EH"/>
    <property type="match status" value="1"/>
</dbReference>
<dbReference type="AlphaFoldDB" id="A0A7R9L4Z2"/>
<evidence type="ECO:0000256" key="10">
    <source>
        <dbReference type="ARBA" id="ARBA00023136"/>
    </source>
</evidence>
<dbReference type="GO" id="GO:0005524">
    <property type="term" value="F:ATP binding"/>
    <property type="evidence" value="ECO:0007669"/>
    <property type="project" value="UniProtKB-KW"/>
</dbReference>
<dbReference type="InterPro" id="IPR002048">
    <property type="entry name" value="EF_hand_dom"/>
</dbReference>
<dbReference type="InterPro" id="IPR000261">
    <property type="entry name" value="EH_dom"/>
</dbReference>
<feature type="domain" description="Dynamin-type G" evidence="13">
    <location>
        <begin position="65"/>
        <end position="296"/>
    </location>
</feature>
<dbReference type="PROSITE" id="PS51718">
    <property type="entry name" value="G_DYNAMIN_2"/>
    <property type="match status" value="1"/>
</dbReference>
<dbReference type="SUPFAM" id="SSF47473">
    <property type="entry name" value="EF-hand"/>
    <property type="match status" value="1"/>
</dbReference>
<keyword evidence="4" id="KW-0597">Phosphoprotein</keyword>
<dbReference type="InterPro" id="IPR030381">
    <property type="entry name" value="G_DYNAMIN_dom"/>
</dbReference>
<dbReference type="Pfam" id="PF18150">
    <property type="entry name" value="DUF5600"/>
    <property type="match status" value="1"/>
</dbReference>
<feature type="domain" description="EF-hand" evidence="12">
    <location>
        <begin position="489"/>
        <end position="524"/>
    </location>
</feature>
<evidence type="ECO:0000313" key="15">
    <source>
        <dbReference type="Proteomes" id="UP000759131"/>
    </source>
</evidence>
<dbReference type="FunFam" id="1.10.238.10:FF:000038">
    <property type="entry name" value="EH domain-containing protein 3"/>
    <property type="match status" value="1"/>
</dbReference>
<keyword evidence="7" id="KW-0967">Endosome</keyword>
<keyword evidence="8" id="KW-0106">Calcium</keyword>
<dbReference type="EMBL" id="CAJPIZ010015872">
    <property type="protein sequence ID" value="CAG2115449.1"/>
    <property type="molecule type" value="Genomic_DNA"/>
</dbReference>
<dbReference type="PANTHER" id="PTHR11216:SF31">
    <property type="entry name" value="AT21416P"/>
    <property type="match status" value="1"/>
</dbReference>
<evidence type="ECO:0000256" key="5">
    <source>
        <dbReference type="ARBA" id="ARBA00022723"/>
    </source>
</evidence>
<dbReference type="CDD" id="cd09913">
    <property type="entry name" value="EHD"/>
    <property type="match status" value="1"/>
</dbReference>
<sequence length="548" mass="62688">MVIWSQRTDTLTAADTGKSPKTEQNYSDMNVIDGLKLLYTSRVLPLEKHYLFDEFHSPPLEDSYFEAKPSILMVGQYSTGKTTFIKYLLEKEYPGMRIGPEPTTDRFIAVMHNTTEGLIPGNALVIDADRQFRQLAKFGNPFLNRLQISETNSEVLESLSFIDTPGILSGEKQRTDRGYDFTGVLQWFAERVDRIVLMFDANKLDISDEMKSAIEALRGHDDKMRIILNKADTVPPNQLMRVYGALMWSLAKVLRTPEAVRVYIGSFWDRPLEYDLNRQLFETEEQDLLNDLTTLPRDGRLRLLNDLIKRTQLAKVHALVIAELRRHMPLVLNKKQKQKELIHRLSAIYSDIRHKYGIPLSDFPAIETMKQKLQDFDFSRFHSHNKLLFRQIDEMMARDVPKLMSSIVSEQMSAPVDAYDIKGGKFDVLNREPFGYLKGEGWDAGADGTAQWIVEKSRHTYDKVFATLSPVNGKISSVRVKAEMIKSKLPNSTLNKIYRLSDVDRDGLLDADEYALAMHLMAIKLDGHDLPLALPPHLVPPSKRTTKL</sequence>
<dbReference type="Gene3D" id="3.40.50.300">
    <property type="entry name" value="P-loop containing nucleotide triphosphate hydrolases"/>
    <property type="match status" value="1"/>
</dbReference>
<dbReference type="GO" id="GO:0010008">
    <property type="term" value="C:endosome membrane"/>
    <property type="evidence" value="ECO:0007669"/>
    <property type="project" value="UniProtKB-SubCell"/>
</dbReference>
<keyword evidence="5" id="KW-0479">Metal-binding</keyword>
<dbReference type="Pfam" id="PF16880">
    <property type="entry name" value="EHD_N"/>
    <property type="match status" value="1"/>
</dbReference>
<dbReference type="FunFam" id="3.40.50.300:FF:000147">
    <property type="entry name" value="EH domain-containing protein 1"/>
    <property type="match status" value="1"/>
</dbReference>
<dbReference type="InterPro" id="IPR027417">
    <property type="entry name" value="P-loop_NTPase"/>
</dbReference>
<keyword evidence="15" id="KW-1185">Reference proteome</keyword>
<dbReference type="InterPro" id="IPR031692">
    <property type="entry name" value="EHD_N"/>
</dbReference>
<dbReference type="Proteomes" id="UP000759131">
    <property type="component" value="Unassembled WGS sequence"/>
</dbReference>
<dbReference type="EMBL" id="OC870447">
    <property type="protein sequence ID" value="CAD7635019.1"/>
    <property type="molecule type" value="Genomic_DNA"/>
</dbReference>
<dbReference type="CDD" id="cd00052">
    <property type="entry name" value="EH"/>
    <property type="match status" value="1"/>
</dbReference>
<proteinExistence type="predicted"/>
<dbReference type="GO" id="GO:0006897">
    <property type="term" value="P:endocytosis"/>
    <property type="evidence" value="ECO:0007669"/>
    <property type="project" value="TreeGrafter"/>
</dbReference>
<evidence type="ECO:0000256" key="8">
    <source>
        <dbReference type="ARBA" id="ARBA00022837"/>
    </source>
</evidence>
<reference evidence="14" key="1">
    <citation type="submission" date="2020-11" db="EMBL/GenBank/DDBJ databases">
        <authorList>
            <person name="Tran Van P."/>
        </authorList>
    </citation>
    <scope>NUCLEOTIDE SEQUENCE</scope>
</reference>
<dbReference type="PROSITE" id="PS50031">
    <property type="entry name" value="EH"/>
    <property type="match status" value="1"/>
</dbReference>
<keyword evidence="6" id="KW-0547">Nucleotide-binding</keyword>
<evidence type="ECO:0000256" key="7">
    <source>
        <dbReference type="ARBA" id="ARBA00022753"/>
    </source>
</evidence>
<dbReference type="PROSITE" id="PS00018">
    <property type="entry name" value="EF_HAND_1"/>
    <property type="match status" value="1"/>
</dbReference>
<dbReference type="OrthoDB" id="6491146at2759"/>
<dbReference type="PROSITE" id="PS50222">
    <property type="entry name" value="EF_HAND_2"/>
    <property type="match status" value="1"/>
</dbReference>
<dbReference type="Gene3D" id="1.10.268.20">
    <property type="match status" value="1"/>
</dbReference>
<keyword evidence="10" id="KW-0472">Membrane</keyword>
<evidence type="ECO:0000256" key="2">
    <source>
        <dbReference type="ARBA" id="ARBA00004413"/>
    </source>
</evidence>
<dbReference type="InterPro" id="IPR040990">
    <property type="entry name" value="DUF5600"/>
</dbReference>
<gene>
    <name evidence="14" type="ORF">OSB1V03_LOCUS15411</name>
</gene>
<dbReference type="GO" id="GO:0005886">
    <property type="term" value="C:plasma membrane"/>
    <property type="evidence" value="ECO:0007669"/>
    <property type="project" value="UniProtKB-SubCell"/>
</dbReference>
<evidence type="ECO:0000256" key="3">
    <source>
        <dbReference type="ARBA" id="ARBA00022475"/>
    </source>
</evidence>
<evidence type="ECO:0000256" key="4">
    <source>
        <dbReference type="ARBA" id="ARBA00022553"/>
    </source>
</evidence>
<evidence type="ECO:0000313" key="14">
    <source>
        <dbReference type="EMBL" id="CAD7635019.1"/>
    </source>
</evidence>
<dbReference type="GO" id="GO:0005509">
    <property type="term" value="F:calcium ion binding"/>
    <property type="evidence" value="ECO:0007669"/>
    <property type="project" value="InterPro"/>
</dbReference>
<evidence type="ECO:0000259" key="12">
    <source>
        <dbReference type="PROSITE" id="PS50222"/>
    </source>
</evidence>
<dbReference type="Pfam" id="PF00350">
    <property type="entry name" value="Dynamin_N"/>
    <property type="match status" value="1"/>
</dbReference>
<keyword evidence="3" id="KW-1003">Cell membrane</keyword>
<dbReference type="Pfam" id="PF12763">
    <property type="entry name" value="EH"/>
    <property type="match status" value="1"/>
</dbReference>
<evidence type="ECO:0000256" key="1">
    <source>
        <dbReference type="ARBA" id="ARBA00004125"/>
    </source>
</evidence>
<dbReference type="PANTHER" id="PTHR11216">
    <property type="entry name" value="EH DOMAIN"/>
    <property type="match status" value="1"/>
</dbReference>
<evidence type="ECO:0000256" key="6">
    <source>
        <dbReference type="ARBA" id="ARBA00022741"/>
    </source>
</evidence>
<comment type="subcellular location">
    <subcellularLocation>
        <location evidence="2">Cell membrane</location>
        <topology evidence="2">Peripheral membrane protein</topology>
        <orientation evidence="2">Cytoplasmic side</orientation>
    </subcellularLocation>
    <subcellularLocation>
        <location evidence="1">Endosome membrane</location>
        <topology evidence="1">Peripheral membrane protein</topology>
        <orientation evidence="1">Cytoplasmic side</orientation>
    </subcellularLocation>
</comment>
<dbReference type="SUPFAM" id="SSF52540">
    <property type="entry name" value="P-loop containing nucleoside triphosphate hydrolases"/>
    <property type="match status" value="1"/>
</dbReference>
<evidence type="ECO:0000256" key="9">
    <source>
        <dbReference type="ARBA" id="ARBA00022840"/>
    </source>
</evidence>
<feature type="domain" description="EH" evidence="11">
    <location>
        <begin position="457"/>
        <end position="545"/>
    </location>
</feature>
<dbReference type="Gene3D" id="1.10.238.10">
    <property type="entry name" value="EF-hand"/>
    <property type="match status" value="1"/>
</dbReference>
<dbReference type="InterPro" id="IPR011992">
    <property type="entry name" value="EF-hand-dom_pair"/>
</dbReference>
<dbReference type="GO" id="GO:0005525">
    <property type="term" value="F:GTP binding"/>
    <property type="evidence" value="ECO:0007669"/>
    <property type="project" value="InterPro"/>
</dbReference>
<dbReference type="GO" id="GO:0016197">
    <property type="term" value="P:endosomal transport"/>
    <property type="evidence" value="ECO:0007669"/>
    <property type="project" value="TreeGrafter"/>
</dbReference>
<organism evidence="14">
    <name type="scientific">Medioppia subpectinata</name>
    <dbReference type="NCBI Taxonomy" id="1979941"/>
    <lineage>
        <taxon>Eukaryota</taxon>
        <taxon>Metazoa</taxon>
        <taxon>Ecdysozoa</taxon>
        <taxon>Arthropoda</taxon>
        <taxon>Chelicerata</taxon>
        <taxon>Arachnida</taxon>
        <taxon>Acari</taxon>
        <taxon>Acariformes</taxon>
        <taxon>Sarcoptiformes</taxon>
        <taxon>Oribatida</taxon>
        <taxon>Brachypylina</taxon>
        <taxon>Oppioidea</taxon>
        <taxon>Oppiidae</taxon>
        <taxon>Medioppia</taxon>
    </lineage>
</organism>
<keyword evidence="9" id="KW-0067">ATP-binding</keyword>
<dbReference type="InterPro" id="IPR018247">
    <property type="entry name" value="EF_Hand_1_Ca_BS"/>
</dbReference>
<dbReference type="InterPro" id="IPR045063">
    <property type="entry name" value="Dynamin_N"/>
</dbReference>
<name>A0A7R9L4Z2_9ACAR</name>